<dbReference type="InterPro" id="IPR011663">
    <property type="entry name" value="UTRA"/>
</dbReference>
<feature type="compositionally biased region" description="Low complexity" evidence="4">
    <location>
        <begin position="1"/>
        <end position="23"/>
    </location>
</feature>
<dbReference type="PANTHER" id="PTHR44846">
    <property type="entry name" value="MANNOSYL-D-GLYCERATE TRANSPORT/METABOLISM SYSTEM REPRESSOR MNGR-RELATED"/>
    <property type="match status" value="1"/>
</dbReference>
<accession>A0A3P3EKT9</accession>
<dbReference type="InterPro" id="IPR012702">
    <property type="entry name" value="CP_lyase_PhnF"/>
</dbReference>
<dbReference type="Gene3D" id="1.10.10.10">
    <property type="entry name" value="Winged helix-like DNA-binding domain superfamily/Winged helix DNA-binding domain"/>
    <property type="match status" value="1"/>
</dbReference>
<dbReference type="InterPro" id="IPR036388">
    <property type="entry name" value="WH-like_DNA-bd_sf"/>
</dbReference>
<dbReference type="SMART" id="SM00866">
    <property type="entry name" value="UTRA"/>
    <property type="match status" value="1"/>
</dbReference>
<dbReference type="CDD" id="cd07377">
    <property type="entry name" value="WHTH_GntR"/>
    <property type="match status" value="1"/>
</dbReference>
<dbReference type="Gene3D" id="3.40.1410.10">
    <property type="entry name" value="Chorismate lyase-like"/>
    <property type="match status" value="1"/>
</dbReference>
<dbReference type="SUPFAM" id="SSF46785">
    <property type="entry name" value="Winged helix' DNA-binding domain"/>
    <property type="match status" value="1"/>
</dbReference>
<evidence type="ECO:0000313" key="7">
    <source>
        <dbReference type="Proteomes" id="UP000271590"/>
    </source>
</evidence>
<evidence type="ECO:0000256" key="4">
    <source>
        <dbReference type="SAM" id="MobiDB-lite"/>
    </source>
</evidence>
<protein>
    <submittedName>
        <fullName evidence="6">Phosphonate metabolism transcriptional regulator PhnF</fullName>
    </submittedName>
</protein>
<evidence type="ECO:0000256" key="2">
    <source>
        <dbReference type="ARBA" id="ARBA00023125"/>
    </source>
</evidence>
<dbReference type="RefSeq" id="WP_124959923.1">
    <property type="nucleotide sequence ID" value="NZ_RQXU01000011.1"/>
</dbReference>
<feature type="domain" description="HTH gntR-type" evidence="5">
    <location>
        <begin position="28"/>
        <end position="96"/>
    </location>
</feature>
<dbReference type="NCBIfam" id="TIGR02325">
    <property type="entry name" value="C_P_lyase_phnF"/>
    <property type="match status" value="1"/>
</dbReference>
<dbReference type="PROSITE" id="PS50949">
    <property type="entry name" value="HTH_GNTR"/>
    <property type="match status" value="1"/>
</dbReference>
<keyword evidence="2" id="KW-0238">DNA-binding</keyword>
<gene>
    <name evidence="6" type="primary">phnF</name>
    <name evidence="6" type="ORF">EH244_18990</name>
</gene>
<dbReference type="Pfam" id="PF07702">
    <property type="entry name" value="UTRA"/>
    <property type="match status" value="1"/>
</dbReference>
<reference evidence="6 7" key="1">
    <citation type="submission" date="2018-11" db="EMBL/GenBank/DDBJ databases">
        <title>The genome of Variovorax sp T529.</title>
        <authorList>
            <person name="Gao J."/>
        </authorList>
    </citation>
    <scope>NUCLEOTIDE SEQUENCE [LARGE SCALE GENOMIC DNA]</scope>
    <source>
        <strain evidence="6 7">T529</strain>
    </source>
</reference>
<evidence type="ECO:0000256" key="3">
    <source>
        <dbReference type="ARBA" id="ARBA00023163"/>
    </source>
</evidence>
<sequence>MTSTTTTPASALAPRPATTTTTERTARDSFWIRIAADLAEAIARGVYSPGQRLPSEHALAEQFGVNRHTIRRSLANLCSQGLLRVTQGSGTYVEEFAVDLALAKRPRFQRSMALAGLRGALRVVASSTVRATAAQARSLAVPARSSLLCLQVIGEAEGQPLHCSERFFPLPRFAGLEAVVRETGSITAGFEAHGVADYTRHHSRITAQMPEAAIAAQLRQPVSRPVLFVESVNVDTAGVPIEYARAWFAGDRTSLTVAHDD</sequence>
<evidence type="ECO:0000259" key="5">
    <source>
        <dbReference type="PROSITE" id="PS50949"/>
    </source>
</evidence>
<dbReference type="InterPro" id="IPR000524">
    <property type="entry name" value="Tscrpt_reg_HTH_GntR"/>
</dbReference>
<comment type="caution">
    <text evidence="6">The sequence shown here is derived from an EMBL/GenBank/DDBJ whole genome shotgun (WGS) entry which is preliminary data.</text>
</comment>
<dbReference type="SUPFAM" id="SSF64288">
    <property type="entry name" value="Chorismate lyase-like"/>
    <property type="match status" value="1"/>
</dbReference>
<dbReference type="GO" id="GO:0003700">
    <property type="term" value="F:DNA-binding transcription factor activity"/>
    <property type="evidence" value="ECO:0007669"/>
    <property type="project" value="InterPro"/>
</dbReference>
<dbReference type="Pfam" id="PF00392">
    <property type="entry name" value="GntR"/>
    <property type="match status" value="1"/>
</dbReference>
<dbReference type="GO" id="GO:0003677">
    <property type="term" value="F:DNA binding"/>
    <property type="evidence" value="ECO:0007669"/>
    <property type="project" value="UniProtKB-KW"/>
</dbReference>
<dbReference type="PANTHER" id="PTHR44846:SF1">
    <property type="entry name" value="MANNOSYL-D-GLYCERATE TRANSPORT_METABOLISM SYSTEM REPRESSOR MNGR-RELATED"/>
    <property type="match status" value="1"/>
</dbReference>
<organism evidence="6 7">
    <name type="scientific">Variovorax beijingensis</name>
    <dbReference type="NCBI Taxonomy" id="2496117"/>
    <lineage>
        <taxon>Bacteria</taxon>
        <taxon>Pseudomonadati</taxon>
        <taxon>Pseudomonadota</taxon>
        <taxon>Betaproteobacteria</taxon>
        <taxon>Burkholderiales</taxon>
        <taxon>Comamonadaceae</taxon>
        <taxon>Variovorax</taxon>
    </lineage>
</organism>
<evidence type="ECO:0000256" key="1">
    <source>
        <dbReference type="ARBA" id="ARBA00023015"/>
    </source>
</evidence>
<dbReference type="Proteomes" id="UP000271590">
    <property type="component" value="Unassembled WGS sequence"/>
</dbReference>
<keyword evidence="3" id="KW-0804">Transcription</keyword>
<feature type="region of interest" description="Disordered" evidence="4">
    <location>
        <begin position="1"/>
        <end position="24"/>
    </location>
</feature>
<dbReference type="SMART" id="SM00345">
    <property type="entry name" value="HTH_GNTR"/>
    <property type="match status" value="1"/>
</dbReference>
<dbReference type="EMBL" id="RQXU01000011">
    <property type="protein sequence ID" value="RRH86706.1"/>
    <property type="molecule type" value="Genomic_DNA"/>
</dbReference>
<keyword evidence="1" id="KW-0805">Transcription regulation</keyword>
<proteinExistence type="predicted"/>
<dbReference type="InterPro" id="IPR036390">
    <property type="entry name" value="WH_DNA-bd_sf"/>
</dbReference>
<dbReference type="InterPro" id="IPR050679">
    <property type="entry name" value="Bact_HTH_transcr_reg"/>
</dbReference>
<dbReference type="GO" id="GO:0045892">
    <property type="term" value="P:negative regulation of DNA-templated transcription"/>
    <property type="evidence" value="ECO:0007669"/>
    <property type="project" value="TreeGrafter"/>
</dbReference>
<evidence type="ECO:0000313" key="6">
    <source>
        <dbReference type="EMBL" id="RRH86706.1"/>
    </source>
</evidence>
<dbReference type="PRINTS" id="PR00035">
    <property type="entry name" value="HTHGNTR"/>
</dbReference>
<dbReference type="AlphaFoldDB" id="A0A3P3EKT9"/>
<name>A0A3P3EKT9_9BURK</name>
<dbReference type="InterPro" id="IPR028978">
    <property type="entry name" value="Chorismate_lyase_/UTRA_dom_sf"/>
</dbReference>